<feature type="region of interest" description="Disordered" evidence="1">
    <location>
        <begin position="676"/>
        <end position="730"/>
    </location>
</feature>
<proteinExistence type="predicted"/>
<evidence type="ECO:0000313" key="5">
    <source>
        <dbReference type="Proteomes" id="UP000231279"/>
    </source>
</evidence>
<feature type="compositionally biased region" description="Basic and acidic residues" evidence="1">
    <location>
        <begin position="687"/>
        <end position="701"/>
    </location>
</feature>
<feature type="compositionally biased region" description="Low complexity" evidence="1">
    <location>
        <begin position="627"/>
        <end position="636"/>
    </location>
</feature>
<dbReference type="PANTHER" id="PTHR47212">
    <property type="entry name" value="ADHESIN-LIKE PROTEIN, PUTATIVE (DUF3741)-RELATED"/>
    <property type="match status" value="1"/>
</dbReference>
<dbReference type="PANTHER" id="PTHR47212:SF4">
    <property type="entry name" value="ADHESIN-LIKE PROTEIN, PUTATIVE (DUF3741)-RELATED"/>
    <property type="match status" value="1"/>
</dbReference>
<evidence type="ECO:0000259" key="2">
    <source>
        <dbReference type="Pfam" id="PF12552"/>
    </source>
</evidence>
<feature type="compositionally biased region" description="Basic residues" evidence="1">
    <location>
        <begin position="123"/>
        <end position="136"/>
    </location>
</feature>
<feature type="region of interest" description="Disordered" evidence="1">
    <location>
        <begin position="120"/>
        <end position="141"/>
    </location>
</feature>
<organism evidence="4 5">
    <name type="scientific">Handroanthus impetiginosus</name>
    <dbReference type="NCBI Taxonomy" id="429701"/>
    <lineage>
        <taxon>Eukaryota</taxon>
        <taxon>Viridiplantae</taxon>
        <taxon>Streptophyta</taxon>
        <taxon>Embryophyta</taxon>
        <taxon>Tracheophyta</taxon>
        <taxon>Spermatophyta</taxon>
        <taxon>Magnoliopsida</taxon>
        <taxon>eudicotyledons</taxon>
        <taxon>Gunneridae</taxon>
        <taxon>Pentapetalae</taxon>
        <taxon>asterids</taxon>
        <taxon>lamiids</taxon>
        <taxon>Lamiales</taxon>
        <taxon>Bignoniaceae</taxon>
        <taxon>Crescentiina</taxon>
        <taxon>Tabebuia alliance</taxon>
        <taxon>Handroanthus</taxon>
    </lineage>
</organism>
<accession>A0A2G9HZ97</accession>
<feature type="region of interest" description="Disordered" evidence="1">
    <location>
        <begin position="545"/>
        <end position="660"/>
    </location>
</feature>
<keyword evidence="5" id="KW-1185">Reference proteome</keyword>
<evidence type="ECO:0000259" key="3">
    <source>
        <dbReference type="Pfam" id="PF14309"/>
    </source>
</evidence>
<dbReference type="AlphaFoldDB" id="A0A2G9HZ97"/>
<gene>
    <name evidence="4" type="ORF">CDL12_04431</name>
</gene>
<dbReference type="STRING" id="429701.A0A2G9HZ97"/>
<feature type="compositionally biased region" description="Polar residues" evidence="1">
    <location>
        <begin position="545"/>
        <end position="567"/>
    </location>
</feature>
<protein>
    <recommendedName>
        <fullName evidence="6">DUF4378 domain-containing protein</fullName>
    </recommendedName>
</protein>
<dbReference type="Pfam" id="PF14309">
    <property type="entry name" value="DUF4378"/>
    <property type="match status" value="1"/>
</dbReference>
<dbReference type="Pfam" id="PF12552">
    <property type="entry name" value="DUF3741"/>
    <property type="match status" value="1"/>
</dbReference>
<feature type="compositionally biased region" description="Basic and acidic residues" evidence="1">
    <location>
        <begin position="615"/>
        <end position="626"/>
    </location>
</feature>
<reference evidence="5" key="1">
    <citation type="journal article" date="2018" name="Gigascience">
        <title>Genome assembly of the Pink Ipe (Handroanthus impetiginosus, Bignoniaceae), a highly valued, ecologically keystone Neotropical timber forest tree.</title>
        <authorList>
            <person name="Silva-Junior O.B."/>
            <person name="Grattapaglia D."/>
            <person name="Novaes E."/>
            <person name="Collevatti R.G."/>
        </authorList>
    </citation>
    <scope>NUCLEOTIDE SEQUENCE [LARGE SCALE GENOMIC DNA]</scope>
    <source>
        <strain evidence="5">cv. UFG-1</strain>
    </source>
</reference>
<sequence>MAKRSQRRPSRHERDQAGCIWGLISMFDFRHGRSTRRLLADRRRVNKQAAGAGHLKTGTTVPGPAQKYEDLLDVDESKMRMTDVAKTSVKELMEEEMFNEQGSRNQMIDSEMDLEQINAKNENHKRNRKRRNKSCNKSRDMDVSELDAADHLIDDQVLEQKPSDDLALETIMEELAKIYQRSTSCLKHDFHCDVNIPSGQAVAKEKLVAAVKLFVEQKLSSSKRFGEDDNSKELMNALKTLNLNNGSFLKLLEDPNLELLKHIRDLEDVRQDKDQPPNSLPASYMSQEKPLILKPDELSSRKPRNFFRRRSKSMESYPLGGDKDYQSPNKIVILKPGLGGAQSPDTVTGPSLMDNKVDHERNTSQFSFTEIKRKLRHAMGKERQGVSPDRPILKLLPKHGKGNNVDKGCNGENFGWSSPNRNHFYTEKFTASSPSFKKGEPVVKLKDKGSTLVKENCQYPRLGGSNIYVEAKKHLSEMLKNGDENVSLTGQLPKSLGRILSFPEYNGSPCCSPRKYSDDIFITSPMRLSPRSIVKSNVSGILQENNNNLVSPRRQNLESQPCVSGGSSEDKEQSLNTNIDIPLKDDREHSLQAQSSAGDTIVHEVQSSSSIVAETESRPLEEEKIIDVSSESSSDSTGGDIQTGDTREVESKESASQFLKEPSPCCKLDILVEDQILSPPTMSPSRGEIKDSNRTTDKAERPSPISVLEPLFTDDDISPPGTISQPVEKDIQPRHIHFEEQSPPGDQGICTRISLEGEESAFEYVEAVLLGSGLNWDEFLLRWLSMYEILDSSLFEEVELFSSRPHHDQKLLFDCANEALHKVCESYFGCFTGISNGKPNTRTIPKGMDLINEIWKRVEWHLFQQSQPHALDQLIRKDLSSPGKWMNLEPDIELIGFEMEETIFNEMVEDIVLSFVESTSECEFAVLQAEPEAIDNANL</sequence>
<dbReference type="Proteomes" id="UP000231279">
    <property type="component" value="Unassembled WGS sequence"/>
</dbReference>
<dbReference type="EMBL" id="NKXS01000686">
    <property type="protein sequence ID" value="PIN22835.1"/>
    <property type="molecule type" value="Genomic_DNA"/>
</dbReference>
<feature type="region of interest" description="Disordered" evidence="1">
    <location>
        <begin position="377"/>
        <end position="406"/>
    </location>
</feature>
<evidence type="ECO:0000256" key="1">
    <source>
        <dbReference type="SAM" id="MobiDB-lite"/>
    </source>
</evidence>
<feature type="domain" description="DUF3741" evidence="2">
    <location>
        <begin position="216"/>
        <end position="256"/>
    </location>
</feature>
<dbReference type="OrthoDB" id="770239at2759"/>
<name>A0A2G9HZ97_9LAMI</name>
<evidence type="ECO:0000313" key="4">
    <source>
        <dbReference type="EMBL" id="PIN22835.1"/>
    </source>
</evidence>
<evidence type="ECO:0008006" key="6">
    <source>
        <dbReference type="Google" id="ProtNLM"/>
    </source>
</evidence>
<comment type="caution">
    <text evidence="4">The sequence shown here is derived from an EMBL/GenBank/DDBJ whole genome shotgun (WGS) entry which is preliminary data.</text>
</comment>
<feature type="domain" description="DUF4378" evidence="3">
    <location>
        <begin position="762"/>
        <end position="910"/>
    </location>
</feature>
<dbReference type="InterPro" id="IPR025486">
    <property type="entry name" value="DUF4378"/>
</dbReference>
<dbReference type="InterPro" id="IPR022212">
    <property type="entry name" value="DUF3741"/>
</dbReference>